<dbReference type="CDD" id="cd00838">
    <property type="entry name" value="MPP_superfamily"/>
    <property type="match status" value="1"/>
</dbReference>
<feature type="domain" description="Calcineurin-like phosphoesterase" evidence="1">
    <location>
        <begin position="66"/>
        <end position="148"/>
    </location>
</feature>
<dbReference type="EMBL" id="JQ256786">
    <property type="protein sequence ID" value="AFI78631.1"/>
    <property type="molecule type" value="Genomic_DNA"/>
</dbReference>
<evidence type="ECO:0000259" key="1">
    <source>
        <dbReference type="Pfam" id="PF00149"/>
    </source>
</evidence>
<dbReference type="InterPro" id="IPR004843">
    <property type="entry name" value="Calcineurin-like_PHP"/>
</dbReference>
<name>I1X556_9BACT</name>
<dbReference type="AlphaFoldDB" id="I1X556"/>
<evidence type="ECO:0000313" key="2">
    <source>
        <dbReference type="EMBL" id="AFI78631.1"/>
    </source>
</evidence>
<dbReference type="GO" id="GO:0016787">
    <property type="term" value="F:hydrolase activity"/>
    <property type="evidence" value="ECO:0007669"/>
    <property type="project" value="InterPro"/>
</dbReference>
<proteinExistence type="predicted"/>
<protein>
    <submittedName>
        <fullName evidence="2">Metallophosphoesterase-like protein</fullName>
    </submittedName>
</protein>
<organism evidence="2">
    <name type="scientific">uncultured bacterium ws643C1</name>
    <dbReference type="NCBI Taxonomy" id="1131833"/>
    <lineage>
        <taxon>Bacteria</taxon>
        <taxon>environmental samples</taxon>
    </lineage>
</organism>
<sequence>MKHANKNWLPRYRGLKWVKADLPTSARPWTEGKGQSLRQRRARHRDNCERLGKLIDQHGWRWPTRPVCFITDIHADTDALIDSLVASGGFRKTGPKDADFRLAKAAKKTRYIIGGDCFDKGPGNLRLLRMLRRLIKHGMNLRLLAGNH</sequence>
<dbReference type="Gene3D" id="3.60.21.10">
    <property type="match status" value="1"/>
</dbReference>
<feature type="non-terminal residue" evidence="2">
    <location>
        <position position="148"/>
    </location>
</feature>
<reference evidence="2" key="1">
    <citation type="journal article" date="2012" name="ISME J.">
        <title>Roseobacter clade bacteria are abundant in coastal sediments and encode a novel combination of sulfur oxidation genes.</title>
        <authorList>
            <person name="Lenk S."/>
            <person name="Moraru C."/>
            <person name="Hahnke S."/>
            <person name="Arnds J."/>
            <person name="Richter M."/>
            <person name="Kube M."/>
            <person name="Reinhardt R."/>
            <person name="Brinkhoff T."/>
            <person name="Harder J."/>
            <person name="Amann R."/>
            <person name="Mussmann M."/>
        </authorList>
    </citation>
    <scope>NUCLEOTIDE SEQUENCE</scope>
</reference>
<gene>
    <name evidence="2" type="ORF">ws643C1_0041</name>
</gene>
<dbReference type="SUPFAM" id="SSF56300">
    <property type="entry name" value="Metallo-dependent phosphatases"/>
    <property type="match status" value="1"/>
</dbReference>
<dbReference type="Pfam" id="PF00149">
    <property type="entry name" value="Metallophos"/>
    <property type="match status" value="1"/>
</dbReference>
<accession>I1X556</accession>
<dbReference type="InterPro" id="IPR029052">
    <property type="entry name" value="Metallo-depent_PP-like"/>
</dbReference>